<feature type="region of interest" description="Disordered" evidence="1">
    <location>
        <begin position="531"/>
        <end position="559"/>
    </location>
</feature>
<feature type="region of interest" description="Disordered" evidence="1">
    <location>
        <begin position="40"/>
        <end position="133"/>
    </location>
</feature>
<evidence type="ECO:0000313" key="3">
    <source>
        <dbReference type="Proteomes" id="UP000272942"/>
    </source>
</evidence>
<feature type="region of interest" description="Disordered" evidence="1">
    <location>
        <begin position="357"/>
        <end position="436"/>
    </location>
</feature>
<dbReference type="Proteomes" id="UP000272942">
    <property type="component" value="Unassembled WGS sequence"/>
</dbReference>
<evidence type="ECO:0000256" key="1">
    <source>
        <dbReference type="SAM" id="MobiDB-lite"/>
    </source>
</evidence>
<evidence type="ECO:0000313" key="2">
    <source>
        <dbReference type="EMBL" id="VDP22078.1"/>
    </source>
</evidence>
<proteinExistence type="predicted"/>
<feature type="region of interest" description="Disordered" evidence="1">
    <location>
        <begin position="307"/>
        <end position="338"/>
    </location>
</feature>
<organism evidence="2 3">
    <name type="scientific">Echinostoma caproni</name>
    <dbReference type="NCBI Taxonomy" id="27848"/>
    <lineage>
        <taxon>Eukaryota</taxon>
        <taxon>Metazoa</taxon>
        <taxon>Spiralia</taxon>
        <taxon>Lophotrochozoa</taxon>
        <taxon>Platyhelminthes</taxon>
        <taxon>Trematoda</taxon>
        <taxon>Digenea</taxon>
        <taxon>Plagiorchiida</taxon>
        <taxon>Echinostomata</taxon>
        <taxon>Echinostomatoidea</taxon>
        <taxon>Echinostomatidae</taxon>
        <taxon>Echinostoma</taxon>
    </lineage>
</organism>
<accession>A0A3P8CLV9</accession>
<feature type="compositionally biased region" description="Low complexity" evidence="1">
    <location>
        <begin position="391"/>
        <end position="435"/>
    </location>
</feature>
<feature type="region of interest" description="Disordered" evidence="1">
    <location>
        <begin position="773"/>
        <end position="797"/>
    </location>
</feature>
<feature type="compositionally biased region" description="Basic and acidic residues" evidence="1">
    <location>
        <begin position="756"/>
        <end position="766"/>
    </location>
</feature>
<feature type="compositionally biased region" description="Basic residues" evidence="1">
    <location>
        <begin position="61"/>
        <end position="74"/>
    </location>
</feature>
<dbReference type="OrthoDB" id="5854685at2759"/>
<protein>
    <submittedName>
        <fullName evidence="2">Uncharacterized protein</fullName>
    </submittedName>
</protein>
<feature type="compositionally biased region" description="Basic and acidic residues" evidence="1">
    <location>
        <begin position="76"/>
        <end position="89"/>
    </location>
</feature>
<name>A0A3P8CLV9_9TREM</name>
<feature type="compositionally biased region" description="Polar residues" evidence="1">
    <location>
        <begin position="531"/>
        <end position="548"/>
    </location>
</feature>
<dbReference type="EMBL" id="UZAN01001213">
    <property type="protein sequence ID" value="VDP22078.1"/>
    <property type="molecule type" value="Genomic_DNA"/>
</dbReference>
<keyword evidence="3" id="KW-1185">Reference proteome</keyword>
<feature type="compositionally biased region" description="Polar residues" evidence="1">
    <location>
        <begin position="370"/>
        <end position="390"/>
    </location>
</feature>
<feature type="compositionally biased region" description="Polar residues" evidence="1">
    <location>
        <begin position="476"/>
        <end position="488"/>
    </location>
</feature>
<reference evidence="2 3" key="1">
    <citation type="submission" date="2018-11" db="EMBL/GenBank/DDBJ databases">
        <authorList>
            <consortium name="Pathogen Informatics"/>
        </authorList>
    </citation>
    <scope>NUCLEOTIDE SEQUENCE [LARGE SCALE GENOMIC DNA]</scope>
    <source>
        <strain evidence="2 3">Egypt</strain>
    </source>
</reference>
<feature type="region of interest" description="Disordered" evidence="1">
    <location>
        <begin position="460"/>
        <end position="488"/>
    </location>
</feature>
<feature type="region of interest" description="Disordered" evidence="1">
    <location>
        <begin position="675"/>
        <end position="717"/>
    </location>
</feature>
<feature type="region of interest" description="Disordered" evidence="1">
    <location>
        <begin position="202"/>
        <end position="247"/>
    </location>
</feature>
<feature type="compositionally biased region" description="Polar residues" evidence="1">
    <location>
        <begin position="231"/>
        <end position="246"/>
    </location>
</feature>
<gene>
    <name evidence="2" type="ORF">ECPE_LOCUS377</name>
</gene>
<feature type="region of interest" description="Disordered" evidence="1">
    <location>
        <begin position="749"/>
        <end position="768"/>
    </location>
</feature>
<feature type="compositionally biased region" description="Basic and acidic residues" evidence="1">
    <location>
        <begin position="328"/>
        <end position="338"/>
    </location>
</feature>
<sequence>MAHRLLAEYRQALLQQHSLHTNSVSTPNLTASQELQMFSSSTAAEEIEEVEVDLGQTERPKSKRTKHSKSHGQRNQHADSHSKESHSRPDSSGQTARPDPTDLEQNASDPQAPRRRRRRRKEPNSIDSPDYVNAAAFRGERCGAGERPLSLASSTDMESNGTFRVLSSLDTRTSSVACGSFGNLTAPGTSFGSGDGNGFDLIQGIHNSTGSATPNPPAVGVSDLRAPDTGPDSSPRQSVNLSWDQLSQRRRRCLTNRSANRGDLDGSQDPVGTPNALFAPTGWIKSGEPPPDLCLSSTYPNLCEEQHTTRDPGHLMTRQAGTVSDLSPRQRDSSFRRHVVGEYENLDSLSNDKLNRLRSTRQPVLPVRQSKVQSETTQKILGTSSEANQNGSLSTLGYSTTTSMPASPSSESVSSMSSTVSTSSKSSSTSSSSSELGCTAVISDPIRDLEDRGDVHCETIGHSPTPFSMSKEDMETGNTSTTDGTDVGSQNVIGNVGAICEFGCGRQKACSVDPCTRSTRPALKFRQQTPVGFRSTQMATSRSTQNCRRPTGQLPKLWRGTNSMHNKRLKSCLKSLPWSAEHSAGVSCLSYSDEDATEVLCYLSDDERHRADDATSATLSAAESPCFSSASSYSFSTSSLDAQTEELCPYYHHHHHHWFAPSCTPLSCMFHEPERARRGGSLDPSTSIQRLPNVIRSKRASQPSSYHSSHRKRSSELHSLQSNQSVCPCVHQHPCVCYTFDAHRHVHGMKPSGNTELHHSLEEGRQNRLNRRIKSRQSAPTDSIQPGIPVRPPKPGGTLTEANIVAGTGMRTTINGTTTNMTNTTNTAQCASTEVSLQLLRPKDLQLAPRANNQTNRASCSLQSVGCFQRSGRVDFSICSPLS</sequence>
<dbReference type="AlphaFoldDB" id="A0A3P8CLV9"/>